<comment type="subcellular location">
    <subcellularLocation>
        <location evidence="2">Cell membrane</location>
        <topology evidence="2">Multi-pass membrane protein</topology>
    </subcellularLocation>
</comment>
<keyword evidence="5" id="KW-0813">Transport</keyword>
<evidence type="ECO:0000256" key="2">
    <source>
        <dbReference type="ARBA" id="ARBA00004651"/>
    </source>
</evidence>
<evidence type="ECO:0000256" key="10">
    <source>
        <dbReference type="ARBA" id="ARBA00023065"/>
    </source>
</evidence>
<dbReference type="NCBIfam" id="TIGR00797">
    <property type="entry name" value="matE"/>
    <property type="match status" value="1"/>
</dbReference>
<dbReference type="InterPro" id="IPR002528">
    <property type="entry name" value="MATE_fam"/>
</dbReference>
<feature type="transmembrane region" description="Helical" evidence="13">
    <location>
        <begin position="327"/>
        <end position="349"/>
    </location>
</feature>
<evidence type="ECO:0000256" key="11">
    <source>
        <dbReference type="ARBA" id="ARBA00023136"/>
    </source>
</evidence>
<evidence type="ECO:0000256" key="12">
    <source>
        <dbReference type="ARBA" id="ARBA00031636"/>
    </source>
</evidence>
<evidence type="ECO:0000256" key="1">
    <source>
        <dbReference type="ARBA" id="ARBA00003408"/>
    </source>
</evidence>
<dbReference type="EMBL" id="NFEZ01000004">
    <property type="protein sequence ID" value="PLT44759.1"/>
    <property type="molecule type" value="Genomic_DNA"/>
</dbReference>
<feature type="transmembrane region" description="Helical" evidence="13">
    <location>
        <begin position="20"/>
        <end position="40"/>
    </location>
</feature>
<dbReference type="InterPro" id="IPR050222">
    <property type="entry name" value="MATE_MdtK"/>
</dbReference>
<keyword evidence="11 13" id="KW-0472">Membrane</keyword>
<evidence type="ECO:0000256" key="6">
    <source>
        <dbReference type="ARBA" id="ARBA00022449"/>
    </source>
</evidence>
<keyword evidence="15" id="KW-1185">Reference proteome</keyword>
<keyword evidence="7" id="KW-1003">Cell membrane</keyword>
<feature type="transmembrane region" description="Helical" evidence="13">
    <location>
        <begin position="142"/>
        <end position="162"/>
    </location>
</feature>
<dbReference type="InterPro" id="IPR048279">
    <property type="entry name" value="MdtK-like"/>
</dbReference>
<dbReference type="Pfam" id="PF01554">
    <property type="entry name" value="MatE"/>
    <property type="match status" value="2"/>
</dbReference>
<dbReference type="CDD" id="cd13131">
    <property type="entry name" value="MATE_NorM_like"/>
    <property type="match status" value="1"/>
</dbReference>
<evidence type="ECO:0000256" key="3">
    <source>
        <dbReference type="ARBA" id="ARBA00010199"/>
    </source>
</evidence>
<dbReference type="PANTHER" id="PTHR43298:SF2">
    <property type="entry name" value="FMN_FAD EXPORTER YEEO-RELATED"/>
    <property type="match status" value="1"/>
</dbReference>
<dbReference type="Proteomes" id="UP000234789">
    <property type="component" value="Unassembled WGS sequence"/>
</dbReference>
<feature type="transmembrane region" description="Helical" evidence="13">
    <location>
        <begin position="401"/>
        <end position="422"/>
    </location>
</feature>
<dbReference type="GO" id="GO:0042910">
    <property type="term" value="F:xenobiotic transmembrane transporter activity"/>
    <property type="evidence" value="ECO:0007669"/>
    <property type="project" value="InterPro"/>
</dbReference>
<accession>A0A2N5N366</accession>
<feature type="transmembrane region" description="Helical" evidence="13">
    <location>
        <begin position="60"/>
        <end position="84"/>
    </location>
</feature>
<comment type="caution">
    <text evidence="14">The sequence shown here is derived from an EMBL/GenBank/DDBJ whole genome shotgun (WGS) entry which is preliminary data.</text>
</comment>
<feature type="transmembrane region" description="Helical" evidence="13">
    <location>
        <begin position="211"/>
        <end position="229"/>
    </location>
</feature>
<dbReference type="GO" id="GO:0015297">
    <property type="term" value="F:antiporter activity"/>
    <property type="evidence" value="ECO:0007669"/>
    <property type="project" value="UniProtKB-KW"/>
</dbReference>
<organism evidence="14 15">
    <name type="scientific">Paenibacillus pasadenensis</name>
    <dbReference type="NCBI Taxonomy" id="217090"/>
    <lineage>
        <taxon>Bacteria</taxon>
        <taxon>Bacillati</taxon>
        <taxon>Bacillota</taxon>
        <taxon>Bacilli</taxon>
        <taxon>Bacillales</taxon>
        <taxon>Paenibacillaceae</taxon>
        <taxon>Paenibacillus</taxon>
    </lineage>
</organism>
<evidence type="ECO:0000256" key="8">
    <source>
        <dbReference type="ARBA" id="ARBA00022692"/>
    </source>
</evidence>
<comment type="similarity">
    <text evidence="3">Belongs to the multi antimicrobial extrusion (MATE) (TC 2.A.66.1) family.</text>
</comment>
<feature type="transmembrane region" description="Helical" evidence="13">
    <location>
        <begin position="295"/>
        <end position="315"/>
    </location>
</feature>
<evidence type="ECO:0000256" key="13">
    <source>
        <dbReference type="SAM" id="Phobius"/>
    </source>
</evidence>
<feature type="transmembrane region" description="Helical" evidence="13">
    <location>
        <begin position="428"/>
        <end position="451"/>
    </location>
</feature>
<reference evidence="14 15" key="1">
    <citation type="submission" date="2017-05" db="EMBL/GenBank/DDBJ databases">
        <title>Functional genome analysis of Paenibacillus pasadenensis strain R16: insights on endophytic life style and antifungal activity.</title>
        <authorList>
            <person name="Passera A."/>
            <person name="Marcolungo L."/>
            <person name="Casati P."/>
            <person name="Brasca M."/>
            <person name="Quaglino F."/>
            <person name="Delledonne M."/>
        </authorList>
    </citation>
    <scope>NUCLEOTIDE SEQUENCE [LARGE SCALE GENOMIC DNA]</scope>
    <source>
        <strain evidence="14 15">R16</strain>
    </source>
</reference>
<dbReference type="PIRSF" id="PIRSF006603">
    <property type="entry name" value="DinF"/>
    <property type="match status" value="1"/>
</dbReference>
<gene>
    <name evidence="14" type="ORF">B8V81_3190</name>
</gene>
<keyword evidence="8 13" id="KW-0812">Transmembrane</keyword>
<evidence type="ECO:0000313" key="14">
    <source>
        <dbReference type="EMBL" id="PLT44759.1"/>
    </source>
</evidence>
<protein>
    <recommendedName>
        <fullName evidence="4">Probable multidrug resistance protein NorM</fullName>
    </recommendedName>
    <alternativeName>
        <fullName evidence="12">Multidrug-efflux transporter</fullName>
    </alternativeName>
</protein>
<dbReference type="PANTHER" id="PTHR43298">
    <property type="entry name" value="MULTIDRUG RESISTANCE PROTEIN NORM-RELATED"/>
    <property type="match status" value="1"/>
</dbReference>
<evidence type="ECO:0000256" key="9">
    <source>
        <dbReference type="ARBA" id="ARBA00022989"/>
    </source>
</evidence>
<keyword evidence="9 13" id="KW-1133">Transmembrane helix</keyword>
<sequence length="473" mass="51187">MLGWRVFIMLRHEPALRGKLLLFLTILGPIVITQVSYTAMSVLDTMMSGRAGTNDLAGVAVGSSLFMPIMTGMNAILLAVTPIIGQMIGRGEKDGISRPVVQALYLSLLMSLIILIGGSLAVEPALSLMGLDDEVHRIAKQYLGGLAIGFIPLFGSYVLRYFWEAQGYTRMTMALLLASLPLNALLNYGLIFGELGMPRLGGVGSGYATGITYWFIFGVSVWLTFRTEALRPHRLFRRWYAPSWRSWKELLGIGVPMGLSTFFEASIFAVVTLLMGGMFSTTYIAAHQATLNFSSLLFMVPLSISMALTILVAYEAGAGRARHARQYALLGVTTAVGLMVTAAAALYFIRPAIASFYTNDPEVASLMVTFLLFALVFQLSDSSQAALQGALRGYKDVKVPFIVAFVSYWLIGIPLGYALAAWTGLGPYGFWVGITAGLTFATIGFAIRLWIVQRPMALRPAGAAAGDSAEKES</sequence>
<comment type="function">
    <text evidence="1">Multidrug efflux pump.</text>
</comment>
<name>A0A2N5N366_9BACL</name>
<evidence type="ECO:0000256" key="7">
    <source>
        <dbReference type="ARBA" id="ARBA00022475"/>
    </source>
</evidence>
<dbReference type="GO" id="GO:0005886">
    <property type="term" value="C:plasma membrane"/>
    <property type="evidence" value="ECO:0007669"/>
    <property type="project" value="UniProtKB-SubCell"/>
</dbReference>
<keyword evidence="10" id="KW-0406">Ion transport</keyword>
<evidence type="ECO:0000256" key="5">
    <source>
        <dbReference type="ARBA" id="ARBA00022448"/>
    </source>
</evidence>
<evidence type="ECO:0000256" key="4">
    <source>
        <dbReference type="ARBA" id="ARBA00020268"/>
    </source>
</evidence>
<evidence type="ECO:0000313" key="15">
    <source>
        <dbReference type="Proteomes" id="UP000234789"/>
    </source>
</evidence>
<keyword evidence="6" id="KW-0050">Antiport</keyword>
<dbReference type="AlphaFoldDB" id="A0A2N5N366"/>
<dbReference type="GO" id="GO:0006811">
    <property type="term" value="P:monoatomic ion transport"/>
    <property type="evidence" value="ECO:0007669"/>
    <property type="project" value="UniProtKB-KW"/>
</dbReference>
<feature type="transmembrane region" description="Helical" evidence="13">
    <location>
        <begin position="361"/>
        <end position="380"/>
    </location>
</feature>
<feature type="transmembrane region" description="Helical" evidence="13">
    <location>
        <begin position="174"/>
        <end position="191"/>
    </location>
</feature>
<feature type="transmembrane region" description="Helical" evidence="13">
    <location>
        <begin position="104"/>
        <end position="122"/>
    </location>
</feature>
<proteinExistence type="inferred from homology"/>